<dbReference type="STRING" id="1038014.SAMN04487910_0064"/>
<reference evidence="2 3" key="1">
    <citation type="submission" date="2016-10" db="EMBL/GenBank/DDBJ databases">
        <authorList>
            <person name="de Groot N.N."/>
        </authorList>
    </citation>
    <scope>NUCLEOTIDE SEQUENCE [LARGE SCALE GENOMIC DNA]</scope>
    <source>
        <strain evidence="2 3">DSM 25232</strain>
    </source>
</reference>
<accession>A0A1H7FKD0</accession>
<dbReference type="Gene3D" id="3.10.450.40">
    <property type="match status" value="1"/>
</dbReference>
<proteinExistence type="predicted"/>
<dbReference type="InterPro" id="IPR007048">
    <property type="entry name" value="IraD/Gp25-like"/>
</dbReference>
<dbReference type="RefSeq" id="WP_091403913.1">
    <property type="nucleotide sequence ID" value="NZ_FOAB01000001.1"/>
</dbReference>
<dbReference type="SUPFAM" id="SSF160719">
    <property type="entry name" value="gpW/gp25-like"/>
    <property type="match status" value="1"/>
</dbReference>
<dbReference type="Proteomes" id="UP000198521">
    <property type="component" value="Unassembled WGS sequence"/>
</dbReference>
<keyword evidence="3" id="KW-1185">Reference proteome</keyword>
<evidence type="ECO:0000259" key="1">
    <source>
        <dbReference type="Pfam" id="PF04965"/>
    </source>
</evidence>
<name>A0A1H7FKD0_AQUAM</name>
<evidence type="ECO:0000313" key="2">
    <source>
        <dbReference type="EMBL" id="SEK24580.1"/>
    </source>
</evidence>
<dbReference type="AlphaFoldDB" id="A0A1H7FKD0"/>
<evidence type="ECO:0000313" key="3">
    <source>
        <dbReference type="Proteomes" id="UP000198521"/>
    </source>
</evidence>
<feature type="domain" description="IraD/Gp25-like" evidence="1">
    <location>
        <begin position="26"/>
        <end position="127"/>
    </location>
</feature>
<organism evidence="2 3">
    <name type="scientific">Aquimarina amphilecti</name>
    <dbReference type="NCBI Taxonomy" id="1038014"/>
    <lineage>
        <taxon>Bacteria</taxon>
        <taxon>Pseudomonadati</taxon>
        <taxon>Bacteroidota</taxon>
        <taxon>Flavobacteriia</taxon>
        <taxon>Flavobacteriales</taxon>
        <taxon>Flavobacteriaceae</taxon>
        <taxon>Aquimarina</taxon>
    </lineage>
</organism>
<dbReference type="EMBL" id="FOAB01000001">
    <property type="protein sequence ID" value="SEK24580.1"/>
    <property type="molecule type" value="Genomic_DNA"/>
</dbReference>
<dbReference type="OrthoDB" id="1161413at2"/>
<gene>
    <name evidence="2" type="ORF">SAMN04487910_0064</name>
</gene>
<dbReference type="Pfam" id="PF04965">
    <property type="entry name" value="GPW_gp25"/>
    <property type="match status" value="1"/>
</dbReference>
<sequence length="143" mass="16481">MNSSYYKLPLDTFKIVKNKEVESCDLNQSIIGYIHLITTSYFGECTFDESFGCSIWNVDFDNLTSTNKLRNTISESLVESIVSQEKRLKKVTVDVTIQQEEFKNRGSLNRIKKLVEIKVNGVVSRTNEQFACLERFYIAPLSF</sequence>
<protein>
    <submittedName>
        <fullName evidence="2">Gene 25-like lysozyme</fullName>
    </submittedName>
</protein>